<gene>
    <name evidence="3" type="ORF">EJP67_33110</name>
</gene>
<dbReference type="CDD" id="cd00156">
    <property type="entry name" value="REC"/>
    <property type="match status" value="1"/>
</dbReference>
<dbReference type="Pfam" id="PF08667">
    <property type="entry name" value="BetR"/>
    <property type="match status" value="1"/>
</dbReference>
<dbReference type="InterPro" id="IPR011006">
    <property type="entry name" value="CheY-like_superfamily"/>
</dbReference>
<reference evidence="3 4" key="1">
    <citation type="submission" date="2018-12" db="EMBL/GenBank/DDBJ databases">
        <title>The genome sequences of Variovorax guangxiensis DSM 27352.</title>
        <authorList>
            <person name="Gao J."/>
            <person name="Sun J."/>
        </authorList>
    </citation>
    <scope>NUCLEOTIDE SEQUENCE [LARGE SCALE GENOMIC DNA]</scope>
    <source>
        <strain evidence="3 4">DSM 27352</strain>
    </source>
</reference>
<comment type="caution">
    <text evidence="3">The sequence shown here is derived from an EMBL/GenBank/DDBJ whole genome shotgun (WGS) entry which is preliminary data.</text>
</comment>
<feature type="domain" description="Response regulatory" evidence="2">
    <location>
        <begin position="157"/>
        <end position="276"/>
    </location>
</feature>
<protein>
    <submittedName>
        <fullName evidence="3">Response regulator</fullName>
    </submittedName>
</protein>
<dbReference type="OrthoDB" id="8595302at2"/>
<dbReference type="EMBL" id="RXFT01000026">
    <property type="protein sequence ID" value="RUR71898.1"/>
    <property type="molecule type" value="Genomic_DNA"/>
</dbReference>
<evidence type="ECO:0000259" key="2">
    <source>
        <dbReference type="PROSITE" id="PS50110"/>
    </source>
</evidence>
<dbReference type="Proteomes" id="UP000281118">
    <property type="component" value="Unassembled WGS sequence"/>
</dbReference>
<proteinExistence type="predicted"/>
<accession>A0A3S1A819</accession>
<organism evidence="3 4">
    <name type="scientific">Variovorax guangxiensis</name>
    <dbReference type="NCBI Taxonomy" id="1775474"/>
    <lineage>
        <taxon>Bacteria</taxon>
        <taxon>Pseudomonadati</taxon>
        <taxon>Pseudomonadota</taxon>
        <taxon>Betaproteobacteria</taxon>
        <taxon>Burkholderiales</taxon>
        <taxon>Comamonadaceae</taxon>
        <taxon>Variovorax</taxon>
    </lineage>
</organism>
<dbReference type="SUPFAM" id="SSF52172">
    <property type="entry name" value="CheY-like"/>
    <property type="match status" value="1"/>
</dbReference>
<dbReference type="InterPro" id="IPR013975">
    <property type="entry name" value="Tscrpt_reg_BetR_N"/>
</dbReference>
<dbReference type="InterPro" id="IPR001789">
    <property type="entry name" value="Sig_transdc_resp-reg_receiver"/>
</dbReference>
<feature type="modified residue" description="4-aspartylphosphate" evidence="1">
    <location>
        <position position="206"/>
    </location>
</feature>
<sequence>MSDNNQQQEQGVETTLAAKCVRALLERHGVPRNKHSAVVTDVLGLSYSQGNRRLTTRATWELEELRTLAEHYGETLTELVSLGQHDEMEDATLVTGTTSTPCRVARGPAVHKPRLGALVLTKVDADWLVLPAEPNLATQAYDIKRLLVEPSSATSRRIAVLDDHPESAQLIVSYLKTAGFDPVAFTNLDRIAASAAAGEFDGYVLDWIIVKDSIQDTVSDLVAAIRARDAHCPIVVLTGQMRNGIADEAEIATAMAKYRLKFFEKPAPLPIISAALATSFSAA</sequence>
<dbReference type="RefSeq" id="WP_126025947.1">
    <property type="nucleotide sequence ID" value="NZ_RXFT01000026.1"/>
</dbReference>
<keyword evidence="1" id="KW-0597">Phosphoprotein</keyword>
<dbReference type="Gene3D" id="3.40.50.2300">
    <property type="match status" value="1"/>
</dbReference>
<dbReference type="GO" id="GO:0000160">
    <property type="term" value="P:phosphorelay signal transduction system"/>
    <property type="evidence" value="ECO:0007669"/>
    <property type="project" value="InterPro"/>
</dbReference>
<evidence type="ECO:0000313" key="3">
    <source>
        <dbReference type="EMBL" id="RUR71898.1"/>
    </source>
</evidence>
<dbReference type="AlphaFoldDB" id="A0A3S1A819"/>
<evidence type="ECO:0000313" key="4">
    <source>
        <dbReference type="Proteomes" id="UP000281118"/>
    </source>
</evidence>
<evidence type="ECO:0000256" key="1">
    <source>
        <dbReference type="PROSITE-ProRule" id="PRU00169"/>
    </source>
</evidence>
<name>A0A3S1A819_9BURK</name>
<dbReference type="PROSITE" id="PS50110">
    <property type="entry name" value="RESPONSE_REGULATORY"/>
    <property type="match status" value="1"/>
</dbReference>